<evidence type="ECO:0000256" key="1">
    <source>
        <dbReference type="SAM" id="MobiDB-lite"/>
    </source>
</evidence>
<feature type="non-terminal residue" evidence="2">
    <location>
        <position position="1"/>
    </location>
</feature>
<dbReference type="EMBL" id="JAPFRF010000009">
    <property type="protein sequence ID" value="KAJ7322359.1"/>
    <property type="molecule type" value="Genomic_DNA"/>
</dbReference>
<organism evidence="2 3">
    <name type="scientific">Phrynocephalus forsythii</name>
    <dbReference type="NCBI Taxonomy" id="171643"/>
    <lineage>
        <taxon>Eukaryota</taxon>
        <taxon>Metazoa</taxon>
        <taxon>Chordata</taxon>
        <taxon>Craniata</taxon>
        <taxon>Vertebrata</taxon>
        <taxon>Euteleostomi</taxon>
        <taxon>Lepidosauria</taxon>
        <taxon>Squamata</taxon>
        <taxon>Bifurcata</taxon>
        <taxon>Unidentata</taxon>
        <taxon>Episquamata</taxon>
        <taxon>Toxicofera</taxon>
        <taxon>Iguania</taxon>
        <taxon>Acrodonta</taxon>
        <taxon>Agamidae</taxon>
        <taxon>Agaminae</taxon>
        <taxon>Phrynocephalus</taxon>
    </lineage>
</organism>
<accession>A0A9Q0XPY4</accession>
<comment type="caution">
    <text evidence="2">The sequence shown here is derived from an EMBL/GenBank/DDBJ whole genome shotgun (WGS) entry which is preliminary data.</text>
</comment>
<evidence type="ECO:0000313" key="3">
    <source>
        <dbReference type="Proteomes" id="UP001142489"/>
    </source>
</evidence>
<feature type="region of interest" description="Disordered" evidence="1">
    <location>
        <begin position="1"/>
        <end position="65"/>
    </location>
</feature>
<proteinExistence type="predicted"/>
<reference evidence="2" key="1">
    <citation type="journal article" date="2023" name="DNA Res.">
        <title>Chromosome-level genome assembly of Phrynocephalus forsythii using third-generation DNA sequencing and Hi-C analysis.</title>
        <authorList>
            <person name="Qi Y."/>
            <person name="Zhao W."/>
            <person name="Zhao Y."/>
            <person name="Niu C."/>
            <person name="Cao S."/>
            <person name="Zhang Y."/>
        </authorList>
    </citation>
    <scope>NUCLEOTIDE SEQUENCE</scope>
    <source>
        <tissue evidence="2">Muscle</tissue>
    </source>
</reference>
<gene>
    <name evidence="2" type="ORF">JRQ81_018646</name>
</gene>
<keyword evidence="3" id="KW-1185">Reference proteome</keyword>
<evidence type="ECO:0000313" key="2">
    <source>
        <dbReference type="EMBL" id="KAJ7322359.1"/>
    </source>
</evidence>
<name>A0A9Q0XPY4_9SAUR</name>
<dbReference type="Proteomes" id="UP001142489">
    <property type="component" value="Unassembled WGS sequence"/>
</dbReference>
<feature type="non-terminal residue" evidence="2">
    <location>
        <position position="127"/>
    </location>
</feature>
<feature type="compositionally biased region" description="Low complexity" evidence="1">
    <location>
        <begin position="31"/>
        <end position="41"/>
    </location>
</feature>
<sequence length="127" mass="13617">KKEEGKGRRKKREREAREGSLGVQEEAAKQGRASEAAGSEAGRLREGNRGAPSRGFVRRPGPDRSAVVAKAGAMRGWGRPWLLLLLALVGARREASAQPSKVSRSVALPFVFDPHAACRPPCQHGGL</sequence>
<dbReference type="AlphaFoldDB" id="A0A9Q0XPY4"/>
<protein>
    <submittedName>
        <fullName evidence="2">Uncharacterized protein</fullName>
    </submittedName>
</protein>